<dbReference type="InterPro" id="IPR015243">
    <property type="entry name" value="FimH_man-bd"/>
</dbReference>
<gene>
    <name evidence="4" type="ORF">HRR37_13040</name>
</gene>
<evidence type="ECO:0000259" key="2">
    <source>
        <dbReference type="Pfam" id="PF00419"/>
    </source>
</evidence>
<dbReference type="AlphaFoldDB" id="A0A7V7URK2"/>
<keyword evidence="1" id="KW-0732">Signal</keyword>
<reference evidence="4 5" key="1">
    <citation type="submission" date="2020-05" db="EMBL/GenBank/DDBJ databases">
        <title>The draft genome of Cronobacter sakazakii strain 145005.</title>
        <authorList>
            <person name="Yang J."/>
            <person name="Liu L."/>
            <person name="Feng Y."/>
            <person name="Zong Z."/>
        </authorList>
    </citation>
    <scope>NUCLEOTIDE SEQUENCE [LARGE SCALE GENOMIC DNA]</scope>
    <source>
        <strain evidence="4 5">145005</strain>
    </source>
</reference>
<feature type="signal peptide" evidence="1">
    <location>
        <begin position="1"/>
        <end position="38"/>
    </location>
</feature>
<sequence>MNMKNSNSNFRVCNNTLMRSFLLLLLTPLLWLSQPAFAFHCDGPYGTIPIHGGSSTVTIDVDPNFEDGKNMLIDLSQITCANDAEGVVDALYISPKTPPSTIGLLEPMAGIEISGINYSLASSVGKTVIPSFHSGSRKINSRFFIYLDKQIIRPLKINKGDLLLKIEFRQTSSRDGTWYYTWNFISNNDTYINTTTCKINNGNVIDVDYQTVIVTDVQSSPTQALTRNVPLNFNCDDKTYSSPIKITLSAAAAGEYDENGAFLTSTPGLGITMLHNGSVVPVDGYFSSVITNGQGSDNVSFALVKQNAATRLATGAFQASASLIMESE</sequence>
<dbReference type="InterPro" id="IPR000259">
    <property type="entry name" value="Adhesion_dom_fimbrial"/>
</dbReference>
<feature type="domain" description="Fimbrial-type adhesion" evidence="2">
    <location>
        <begin position="193"/>
        <end position="324"/>
    </location>
</feature>
<dbReference type="GO" id="GO:0007155">
    <property type="term" value="P:cell adhesion"/>
    <property type="evidence" value="ECO:0007669"/>
    <property type="project" value="InterPro"/>
</dbReference>
<evidence type="ECO:0000256" key="1">
    <source>
        <dbReference type="SAM" id="SignalP"/>
    </source>
</evidence>
<protein>
    <submittedName>
        <fullName evidence="4">Fimbrial protein</fullName>
    </submittedName>
</protein>
<name>A0A7V7URK2_CROSK</name>
<feature type="chain" id="PRO_5041141897" evidence="1">
    <location>
        <begin position="39"/>
        <end position="328"/>
    </location>
</feature>
<dbReference type="Pfam" id="PF09160">
    <property type="entry name" value="FimH_man-bind"/>
    <property type="match status" value="1"/>
</dbReference>
<comment type="caution">
    <text evidence="4">The sequence shown here is derived from an EMBL/GenBank/DDBJ whole genome shotgun (WGS) entry which is preliminary data.</text>
</comment>
<accession>A0A7V7URK2</accession>
<dbReference type="EMBL" id="JABTXY010000025">
    <property type="protein sequence ID" value="NYV43269.1"/>
    <property type="molecule type" value="Genomic_DNA"/>
</dbReference>
<dbReference type="SUPFAM" id="SSF49401">
    <property type="entry name" value="Bacterial adhesins"/>
    <property type="match status" value="2"/>
</dbReference>
<dbReference type="Pfam" id="PF00419">
    <property type="entry name" value="Fimbrial"/>
    <property type="match status" value="1"/>
</dbReference>
<dbReference type="Proteomes" id="UP000548673">
    <property type="component" value="Unassembled WGS sequence"/>
</dbReference>
<dbReference type="GO" id="GO:0009289">
    <property type="term" value="C:pilus"/>
    <property type="evidence" value="ECO:0007669"/>
    <property type="project" value="InterPro"/>
</dbReference>
<evidence type="ECO:0000313" key="5">
    <source>
        <dbReference type="Proteomes" id="UP000548673"/>
    </source>
</evidence>
<proteinExistence type="predicted"/>
<evidence type="ECO:0000313" key="4">
    <source>
        <dbReference type="EMBL" id="NYV43269.1"/>
    </source>
</evidence>
<feature type="domain" description="FimH mannose-binding" evidence="3">
    <location>
        <begin position="46"/>
        <end position="183"/>
    </location>
</feature>
<dbReference type="Gene3D" id="2.60.40.1090">
    <property type="entry name" value="Fimbrial-type adhesion domain"/>
    <property type="match status" value="2"/>
</dbReference>
<dbReference type="InterPro" id="IPR008966">
    <property type="entry name" value="Adhesion_dom_sf"/>
</dbReference>
<organism evidence="4 5">
    <name type="scientific">Cronobacter sakazakii</name>
    <name type="common">Enterobacter sakazakii</name>
    <dbReference type="NCBI Taxonomy" id="28141"/>
    <lineage>
        <taxon>Bacteria</taxon>
        <taxon>Pseudomonadati</taxon>
        <taxon>Pseudomonadota</taxon>
        <taxon>Gammaproteobacteria</taxon>
        <taxon>Enterobacterales</taxon>
        <taxon>Enterobacteriaceae</taxon>
        <taxon>Cronobacter</taxon>
    </lineage>
</organism>
<dbReference type="RefSeq" id="WP_029039613.1">
    <property type="nucleotide sequence ID" value="NZ_CP011047.1"/>
</dbReference>
<dbReference type="InterPro" id="IPR036937">
    <property type="entry name" value="Adhesion_dom_fimbrial_sf"/>
</dbReference>
<evidence type="ECO:0000259" key="3">
    <source>
        <dbReference type="Pfam" id="PF09160"/>
    </source>
</evidence>